<keyword evidence="1" id="KW-0472">Membrane</keyword>
<protein>
    <recommendedName>
        <fullName evidence="4">Histidine kinase</fullName>
    </recommendedName>
</protein>
<keyword evidence="1" id="KW-1133">Transmembrane helix</keyword>
<feature type="transmembrane region" description="Helical" evidence="1">
    <location>
        <begin position="21"/>
        <end position="42"/>
    </location>
</feature>
<proteinExistence type="predicted"/>
<feature type="transmembrane region" description="Helical" evidence="1">
    <location>
        <begin position="126"/>
        <end position="149"/>
    </location>
</feature>
<organism evidence="2 3">
    <name type="scientific">Halomicrobium mukohataei</name>
    <dbReference type="NCBI Taxonomy" id="57705"/>
    <lineage>
        <taxon>Archaea</taxon>
        <taxon>Methanobacteriati</taxon>
        <taxon>Methanobacteriota</taxon>
        <taxon>Stenosarchaea group</taxon>
        <taxon>Halobacteria</taxon>
        <taxon>Halobacteriales</taxon>
        <taxon>Haloarculaceae</taxon>
        <taxon>Halomicrobium</taxon>
    </lineage>
</organism>
<evidence type="ECO:0000256" key="1">
    <source>
        <dbReference type="SAM" id="Phobius"/>
    </source>
</evidence>
<dbReference type="EMBL" id="WOYG01000001">
    <property type="protein sequence ID" value="NLV09095.1"/>
    <property type="molecule type" value="Genomic_DNA"/>
</dbReference>
<accession>A0A847U709</accession>
<feature type="transmembrane region" description="Helical" evidence="1">
    <location>
        <begin position="54"/>
        <end position="79"/>
    </location>
</feature>
<dbReference type="OrthoDB" id="204680at2157"/>
<comment type="caution">
    <text evidence="2">The sequence shown here is derived from an EMBL/GenBank/DDBJ whole genome shotgun (WGS) entry which is preliminary data.</text>
</comment>
<dbReference type="RefSeq" id="WP_170093014.1">
    <property type="nucleotide sequence ID" value="NZ_WOYG01000001.1"/>
</dbReference>
<evidence type="ECO:0008006" key="4">
    <source>
        <dbReference type="Google" id="ProtNLM"/>
    </source>
</evidence>
<dbReference type="AlphaFoldDB" id="A0A847U709"/>
<name>A0A847U709_9EURY</name>
<gene>
    <name evidence="2" type="ORF">GOC74_04025</name>
</gene>
<dbReference type="Proteomes" id="UP000608662">
    <property type="component" value="Unassembled WGS sequence"/>
</dbReference>
<reference evidence="2" key="1">
    <citation type="submission" date="2019-12" db="EMBL/GenBank/DDBJ databases">
        <title>Whole-genome sequence of Halomicrobium mukohataei pws1.</title>
        <authorList>
            <person name="Verma D.K."/>
            <person name="Gopal K."/>
            <person name="Prasad E.S."/>
        </authorList>
    </citation>
    <scope>NUCLEOTIDE SEQUENCE</scope>
    <source>
        <strain evidence="2">Pws1</strain>
    </source>
</reference>
<sequence>MASERPNPSAARTRTPTVSPTWLRGLAAGLIGGLGAGVFLTLTAPTVLSETFSALLWASGTAVGWLVLGAASAAAGILFSTAAGRQALSTTVVLGIGYSVALWLVAAVALPAWLGAVGATAPPFPWLDPTLLAGLALYGIVLGVGHWLFGR</sequence>
<feature type="transmembrane region" description="Helical" evidence="1">
    <location>
        <begin position="91"/>
        <end position="114"/>
    </location>
</feature>
<evidence type="ECO:0000313" key="3">
    <source>
        <dbReference type="Proteomes" id="UP000608662"/>
    </source>
</evidence>
<evidence type="ECO:0000313" key="2">
    <source>
        <dbReference type="EMBL" id="NLV09095.1"/>
    </source>
</evidence>
<keyword evidence="1" id="KW-0812">Transmembrane</keyword>